<evidence type="ECO:0000256" key="1">
    <source>
        <dbReference type="ARBA" id="ARBA00005536"/>
    </source>
</evidence>
<feature type="region of interest" description="Disordered" evidence="2">
    <location>
        <begin position="197"/>
        <end position="216"/>
    </location>
</feature>
<dbReference type="PANTHER" id="PTHR12161:SF65">
    <property type="entry name" value="IST1-LIKE PROTEIN"/>
    <property type="match status" value="1"/>
</dbReference>
<name>A0A2N9GQD0_FAGSY</name>
<reference evidence="3" key="1">
    <citation type="submission" date="2018-02" db="EMBL/GenBank/DDBJ databases">
        <authorList>
            <person name="Cohen D.B."/>
            <person name="Kent A.D."/>
        </authorList>
    </citation>
    <scope>NUCLEOTIDE SEQUENCE</scope>
</reference>
<proteinExistence type="inferred from homology"/>
<dbReference type="Pfam" id="PF03398">
    <property type="entry name" value="Ist1"/>
    <property type="match status" value="1"/>
</dbReference>
<dbReference type="Gene3D" id="1.20.1260.60">
    <property type="entry name" value="Vacuolar protein sorting-associated protein Ist1"/>
    <property type="match status" value="1"/>
</dbReference>
<gene>
    <name evidence="3" type="ORF">FSB_LOCUS29511</name>
</gene>
<feature type="compositionally biased region" description="Basic and acidic residues" evidence="2">
    <location>
        <begin position="268"/>
        <end position="282"/>
    </location>
</feature>
<organism evidence="3">
    <name type="scientific">Fagus sylvatica</name>
    <name type="common">Beechnut</name>
    <dbReference type="NCBI Taxonomy" id="28930"/>
    <lineage>
        <taxon>Eukaryota</taxon>
        <taxon>Viridiplantae</taxon>
        <taxon>Streptophyta</taxon>
        <taxon>Embryophyta</taxon>
        <taxon>Tracheophyta</taxon>
        <taxon>Spermatophyta</taxon>
        <taxon>Magnoliopsida</taxon>
        <taxon>eudicotyledons</taxon>
        <taxon>Gunneridae</taxon>
        <taxon>Pentapetalae</taxon>
        <taxon>rosids</taxon>
        <taxon>fabids</taxon>
        <taxon>Fagales</taxon>
        <taxon>Fagaceae</taxon>
        <taxon>Fagus</taxon>
    </lineage>
</organism>
<evidence type="ECO:0000313" key="3">
    <source>
        <dbReference type="EMBL" id="SPD01629.1"/>
    </source>
</evidence>
<feature type="compositionally biased region" description="Polar residues" evidence="2">
    <location>
        <begin position="284"/>
        <end position="295"/>
    </location>
</feature>
<dbReference type="FunFam" id="1.20.1260.60:FF:000002">
    <property type="entry name" value="Vacuolar protein sorting-associated protein IST1"/>
    <property type="match status" value="1"/>
</dbReference>
<sequence>MGRKLDALLGRNLKTSKFKALAKLAISRTAILKNQRQVRCSHARSDVIELLNLGHQERALLRVEHVIKDQNMLDVFAMIDSYCNLLIERVALLQKNKECPDELKEGISSLIFATSRCGEFPELQKIRQILTSRFGKDFADCAIELRNNCGVNPKMIQKLSTRQPSLEIRLKMLKEIASEIGVTLHLEEDAQVIVEEQQEPNKSSNLDGPPLRGNGHESAAEEIILDETFSESMKGRKNYYSNAAAAAQDAFESAAYAAAAARAAVELSRSESRDNDPDDHSGSTHRQGTISNSDGLMTPKVRSDGYATSKEIKRSNNRFDFDKIHHIDNFSFKEMDENNHIINLKEFEDGKNKDVIERALSTSSSDSGDDILREWKLPSNLVYEFLSDDVIYDKYENKGSNKKGNMQSEPCLIHDQIPIYQAI</sequence>
<dbReference type="InterPro" id="IPR005061">
    <property type="entry name" value="Ist1"/>
</dbReference>
<dbReference type="AlphaFoldDB" id="A0A2N9GQD0"/>
<comment type="similarity">
    <text evidence="1">Belongs to the IST1 family.</text>
</comment>
<dbReference type="PANTHER" id="PTHR12161">
    <property type="entry name" value="IST1 FAMILY MEMBER"/>
    <property type="match status" value="1"/>
</dbReference>
<evidence type="ECO:0000256" key="2">
    <source>
        <dbReference type="SAM" id="MobiDB-lite"/>
    </source>
</evidence>
<feature type="region of interest" description="Disordered" evidence="2">
    <location>
        <begin position="268"/>
        <end position="309"/>
    </location>
</feature>
<dbReference type="GO" id="GO:0015031">
    <property type="term" value="P:protein transport"/>
    <property type="evidence" value="ECO:0007669"/>
    <property type="project" value="InterPro"/>
</dbReference>
<dbReference type="EMBL" id="OIVN01002223">
    <property type="protein sequence ID" value="SPD01629.1"/>
    <property type="molecule type" value="Genomic_DNA"/>
</dbReference>
<accession>A0A2N9GQD0</accession>
<evidence type="ECO:0008006" key="4">
    <source>
        <dbReference type="Google" id="ProtNLM"/>
    </source>
</evidence>
<protein>
    <recommendedName>
        <fullName evidence="4">IST1-like protein</fullName>
    </recommendedName>
</protein>
<dbReference type="InterPro" id="IPR042277">
    <property type="entry name" value="IST1-like"/>
</dbReference>